<keyword evidence="7" id="KW-1185">Reference proteome</keyword>
<name>A0AAD7FJC6_9AGAR</name>
<reference evidence="6" key="1">
    <citation type="submission" date="2023-03" db="EMBL/GenBank/DDBJ databases">
        <title>Massive genome expansion in bonnet fungi (Mycena s.s.) driven by repeated elements and novel gene families across ecological guilds.</title>
        <authorList>
            <consortium name="Lawrence Berkeley National Laboratory"/>
            <person name="Harder C.B."/>
            <person name="Miyauchi S."/>
            <person name="Viragh M."/>
            <person name="Kuo A."/>
            <person name="Thoen E."/>
            <person name="Andreopoulos B."/>
            <person name="Lu D."/>
            <person name="Skrede I."/>
            <person name="Drula E."/>
            <person name="Henrissat B."/>
            <person name="Morin E."/>
            <person name="Kohler A."/>
            <person name="Barry K."/>
            <person name="LaButti K."/>
            <person name="Morin E."/>
            <person name="Salamov A."/>
            <person name="Lipzen A."/>
            <person name="Mereny Z."/>
            <person name="Hegedus B."/>
            <person name="Baldrian P."/>
            <person name="Stursova M."/>
            <person name="Weitz H."/>
            <person name="Taylor A."/>
            <person name="Grigoriev I.V."/>
            <person name="Nagy L.G."/>
            <person name="Martin F."/>
            <person name="Kauserud H."/>
        </authorList>
    </citation>
    <scope>NUCLEOTIDE SEQUENCE</scope>
    <source>
        <strain evidence="6">9284</strain>
    </source>
</reference>
<evidence type="ECO:0000313" key="7">
    <source>
        <dbReference type="Proteomes" id="UP001221142"/>
    </source>
</evidence>
<dbReference type="InterPro" id="IPR046824">
    <property type="entry name" value="Mss51-like_C"/>
</dbReference>
<protein>
    <recommendedName>
        <fullName evidence="5">MYND-type domain-containing protein</fullName>
    </recommendedName>
</protein>
<gene>
    <name evidence="6" type="ORF">FB45DRAFT_1061824</name>
</gene>
<evidence type="ECO:0000256" key="1">
    <source>
        <dbReference type="ARBA" id="ARBA00022723"/>
    </source>
</evidence>
<dbReference type="Gene3D" id="6.10.140.2220">
    <property type="match status" value="1"/>
</dbReference>
<dbReference type="AlphaFoldDB" id="A0AAD7FJC6"/>
<dbReference type="Pfam" id="PF20179">
    <property type="entry name" value="MSS51_C"/>
    <property type="match status" value="1"/>
</dbReference>
<evidence type="ECO:0000313" key="6">
    <source>
        <dbReference type="EMBL" id="KAJ7622258.1"/>
    </source>
</evidence>
<evidence type="ECO:0000256" key="3">
    <source>
        <dbReference type="ARBA" id="ARBA00022833"/>
    </source>
</evidence>
<dbReference type="InterPro" id="IPR002893">
    <property type="entry name" value="Znf_MYND"/>
</dbReference>
<dbReference type="PANTHER" id="PTHR47570">
    <property type="entry name" value="ZINC ION BINDING PROTEIN"/>
    <property type="match status" value="1"/>
</dbReference>
<evidence type="ECO:0000259" key="5">
    <source>
        <dbReference type="PROSITE" id="PS50865"/>
    </source>
</evidence>
<comment type="caution">
    <text evidence="6">The sequence shown here is derived from an EMBL/GenBank/DDBJ whole genome shotgun (WGS) entry which is preliminary data.</text>
</comment>
<dbReference type="Pfam" id="PF01753">
    <property type="entry name" value="zf-MYND"/>
    <property type="match status" value="1"/>
</dbReference>
<dbReference type="GO" id="GO:0008270">
    <property type="term" value="F:zinc ion binding"/>
    <property type="evidence" value="ECO:0007669"/>
    <property type="project" value="UniProtKB-KW"/>
</dbReference>
<dbReference type="SUPFAM" id="SSF144232">
    <property type="entry name" value="HIT/MYND zinc finger-like"/>
    <property type="match status" value="1"/>
</dbReference>
<evidence type="ECO:0000256" key="2">
    <source>
        <dbReference type="ARBA" id="ARBA00022771"/>
    </source>
</evidence>
<accession>A0AAD7FJC6</accession>
<dbReference type="EMBL" id="JARKIF010000015">
    <property type="protein sequence ID" value="KAJ7622258.1"/>
    <property type="molecule type" value="Genomic_DNA"/>
</dbReference>
<feature type="domain" description="MYND-type" evidence="5">
    <location>
        <begin position="49"/>
        <end position="88"/>
    </location>
</feature>
<dbReference type="Proteomes" id="UP001221142">
    <property type="component" value="Unassembled WGS sequence"/>
</dbReference>
<keyword evidence="2 4" id="KW-0863">Zinc-finger</keyword>
<dbReference type="PROSITE" id="PS50865">
    <property type="entry name" value="ZF_MYND_2"/>
    <property type="match status" value="1"/>
</dbReference>
<proteinExistence type="predicted"/>
<keyword evidence="1" id="KW-0479">Metal-binding</keyword>
<keyword evidence="3" id="KW-0862">Zinc</keyword>
<sequence length="476" mass="52953">MYLRPDYKLKAAQNEASYRVIRKEWAYIKNDPDALFALTDSSVGKRCSLNACGRPVPEPGKVCGGCKTIVYCSEACAKVSWWGHKAACAAGKRDSELVPKYKAVVEQFPWTKRAHSINGVFHFPYVLVQYGLLDMQRKNVGYWAQSVMDAEQMGSEEAIEAPWCVLSEEEGWRLPKEHIPSLKRLHEPNAVCPVFPPAFGESWASYYEWRGLPIDSIAALRLDCPLAVYACLKEMGFVSIPEERRKLTVFYLGARDEIMFIPVFGELALLFPNTDLDLVMYGPSVALSVQRNKSSPTRPCVFKYTSPTACGAGTIRVFLDSKSDYYRPSRNTSEHPDAFVALDAGLSCYNTWIPVVCLAAEFGIPFAATDYGEACVSQFRMDLIAQALTGTLPYTKNVVARAYHENLEDVLSKVHVGDIEKTSAVLHEAQNRPVRFNPFMQPATRQHGSSLFLGANNACIQVVVPGRKSTANQGDV</sequence>
<evidence type="ECO:0000256" key="4">
    <source>
        <dbReference type="PROSITE-ProRule" id="PRU00134"/>
    </source>
</evidence>
<organism evidence="6 7">
    <name type="scientific">Roridomyces roridus</name>
    <dbReference type="NCBI Taxonomy" id="1738132"/>
    <lineage>
        <taxon>Eukaryota</taxon>
        <taxon>Fungi</taxon>
        <taxon>Dikarya</taxon>
        <taxon>Basidiomycota</taxon>
        <taxon>Agaricomycotina</taxon>
        <taxon>Agaricomycetes</taxon>
        <taxon>Agaricomycetidae</taxon>
        <taxon>Agaricales</taxon>
        <taxon>Marasmiineae</taxon>
        <taxon>Mycenaceae</taxon>
        <taxon>Roridomyces</taxon>
    </lineage>
</organism>
<dbReference type="PANTHER" id="PTHR47570:SF1">
    <property type="entry name" value="ZINC ION BINDING PROTEIN"/>
    <property type="match status" value="1"/>
</dbReference>